<keyword evidence="2" id="KW-0812">Transmembrane</keyword>
<gene>
    <name evidence="4" type="ORF">GTO89_08795</name>
</gene>
<dbReference type="EMBL" id="WXEX01000006">
    <property type="protein sequence ID" value="MZP43132.1"/>
    <property type="molecule type" value="Genomic_DNA"/>
</dbReference>
<evidence type="ECO:0000256" key="1">
    <source>
        <dbReference type="SAM" id="MobiDB-lite"/>
    </source>
</evidence>
<evidence type="ECO:0000313" key="4">
    <source>
        <dbReference type="EMBL" id="MZP43132.1"/>
    </source>
</evidence>
<keyword evidence="2" id="KW-0472">Membrane</keyword>
<proteinExistence type="predicted"/>
<dbReference type="AlphaFoldDB" id="A0A845L918"/>
<feature type="region of interest" description="Disordered" evidence="1">
    <location>
        <begin position="111"/>
        <end position="177"/>
    </location>
</feature>
<dbReference type="OrthoDB" id="2162337at2"/>
<accession>A0A845L918</accession>
<dbReference type="Pfam" id="PF14257">
    <property type="entry name" value="DUF4349"/>
    <property type="match status" value="1"/>
</dbReference>
<evidence type="ECO:0000259" key="3">
    <source>
        <dbReference type="Pfam" id="PF14257"/>
    </source>
</evidence>
<dbReference type="RefSeq" id="WP_161261698.1">
    <property type="nucleotide sequence ID" value="NZ_JAFBDC010000005.1"/>
</dbReference>
<feature type="compositionally biased region" description="Polar residues" evidence="1">
    <location>
        <begin position="121"/>
        <end position="159"/>
    </location>
</feature>
<keyword evidence="5" id="KW-1185">Reference proteome</keyword>
<reference evidence="4 5" key="1">
    <citation type="submission" date="2020-01" db="EMBL/GenBank/DDBJ databases">
        <title>Whole genome sequence of Heliobacterium gestii DSM 11169.</title>
        <authorList>
            <person name="Kyndt J.A."/>
            <person name="Meyer T.E."/>
        </authorList>
    </citation>
    <scope>NUCLEOTIDE SEQUENCE [LARGE SCALE GENOMIC DNA]</scope>
    <source>
        <strain evidence="4 5">DSM 11169</strain>
    </source>
</reference>
<dbReference type="Proteomes" id="UP000471031">
    <property type="component" value="Unassembled WGS sequence"/>
</dbReference>
<feature type="transmembrane region" description="Helical" evidence="2">
    <location>
        <begin position="68"/>
        <end position="89"/>
    </location>
</feature>
<evidence type="ECO:0000313" key="5">
    <source>
        <dbReference type="Proteomes" id="UP000471031"/>
    </source>
</evidence>
<name>A0A845L918_HELGE</name>
<comment type="caution">
    <text evidence="4">The sequence shown here is derived from an EMBL/GenBank/DDBJ whole genome shotgun (WGS) entry which is preliminary data.</text>
</comment>
<sequence length="333" mass="35760">MKPVRNGMTQVHEFELWRQAELALRQLPLEMQPPDRFAAQIMERIAREQITPLPVPSSSTRPVDMRRWVASAAVFLLALGTGSGVYVAMQSSSPTGPSPSVVAQQDVVPDSLPKQSAGDVSKSSVANGETPSQADDLSGNSPANAPKVTVQTPQSSVGKSQPSVAPVAPPPDTANDLSVAKSERTYLLSKPMVIQRTLLRYRVASLDTSVEAVKKAIAQVNGQLGSVSLQQSQGLTIQNLTVKLPPDRLQAFIQALSLGALVENKSDNQDVTNSYQDMVTQVNFLKGQLSTTPAAQQPALSNKIQSLERQITTLDQESATHTVVLMMETENGQ</sequence>
<dbReference type="InterPro" id="IPR025645">
    <property type="entry name" value="DUF4349"/>
</dbReference>
<keyword evidence="2" id="KW-1133">Transmembrane helix</keyword>
<feature type="domain" description="DUF4349" evidence="3">
    <location>
        <begin position="192"/>
        <end position="284"/>
    </location>
</feature>
<organism evidence="4 5">
    <name type="scientific">Heliomicrobium gestii</name>
    <name type="common">Heliobacterium gestii</name>
    <dbReference type="NCBI Taxonomy" id="2699"/>
    <lineage>
        <taxon>Bacteria</taxon>
        <taxon>Bacillati</taxon>
        <taxon>Bacillota</taxon>
        <taxon>Clostridia</taxon>
        <taxon>Eubacteriales</taxon>
        <taxon>Heliobacteriaceae</taxon>
        <taxon>Heliomicrobium</taxon>
    </lineage>
</organism>
<protein>
    <submittedName>
        <fullName evidence="4">DUF4349 domain-containing protein</fullName>
    </submittedName>
</protein>
<evidence type="ECO:0000256" key="2">
    <source>
        <dbReference type="SAM" id="Phobius"/>
    </source>
</evidence>